<name>A0AAV2CKV1_9ROSI</name>
<gene>
    <name evidence="1" type="ORF">LTRI10_LOCUS4114</name>
</gene>
<dbReference type="EMBL" id="OZ034813">
    <property type="protein sequence ID" value="CAL1356408.1"/>
    <property type="molecule type" value="Genomic_DNA"/>
</dbReference>
<protein>
    <submittedName>
        <fullName evidence="1">Uncharacterized protein</fullName>
    </submittedName>
</protein>
<keyword evidence="2" id="KW-1185">Reference proteome</keyword>
<dbReference type="AlphaFoldDB" id="A0AAV2CKV1"/>
<proteinExistence type="predicted"/>
<dbReference type="Proteomes" id="UP001497516">
    <property type="component" value="Chromosome 1"/>
</dbReference>
<sequence length="98" mass="10657">MTLGGCQGEAKFHVVTMGDHPIVLGIDFMNNVRDVPFFFAKTISIIDGGKACAIPNGERRIPYPIKFFCHAGIKRCEEKGAHILSHDEDGDGRTLVGA</sequence>
<evidence type="ECO:0000313" key="1">
    <source>
        <dbReference type="EMBL" id="CAL1356408.1"/>
    </source>
</evidence>
<organism evidence="1 2">
    <name type="scientific">Linum trigynum</name>
    <dbReference type="NCBI Taxonomy" id="586398"/>
    <lineage>
        <taxon>Eukaryota</taxon>
        <taxon>Viridiplantae</taxon>
        <taxon>Streptophyta</taxon>
        <taxon>Embryophyta</taxon>
        <taxon>Tracheophyta</taxon>
        <taxon>Spermatophyta</taxon>
        <taxon>Magnoliopsida</taxon>
        <taxon>eudicotyledons</taxon>
        <taxon>Gunneridae</taxon>
        <taxon>Pentapetalae</taxon>
        <taxon>rosids</taxon>
        <taxon>fabids</taxon>
        <taxon>Malpighiales</taxon>
        <taxon>Linaceae</taxon>
        <taxon>Linum</taxon>
    </lineage>
</organism>
<reference evidence="1 2" key="1">
    <citation type="submission" date="2024-04" db="EMBL/GenBank/DDBJ databases">
        <authorList>
            <person name="Fracassetti M."/>
        </authorList>
    </citation>
    <scope>NUCLEOTIDE SEQUENCE [LARGE SCALE GENOMIC DNA]</scope>
</reference>
<accession>A0AAV2CKV1</accession>
<evidence type="ECO:0000313" key="2">
    <source>
        <dbReference type="Proteomes" id="UP001497516"/>
    </source>
</evidence>